<keyword evidence="2" id="KW-1185">Reference proteome</keyword>
<organism evidence="1 2">
    <name type="scientific">Bremia lactucae</name>
    <name type="common">Lettuce downy mildew</name>
    <dbReference type="NCBI Taxonomy" id="4779"/>
    <lineage>
        <taxon>Eukaryota</taxon>
        <taxon>Sar</taxon>
        <taxon>Stramenopiles</taxon>
        <taxon>Oomycota</taxon>
        <taxon>Peronosporomycetes</taxon>
        <taxon>Peronosporales</taxon>
        <taxon>Peronosporaceae</taxon>
        <taxon>Bremia</taxon>
    </lineage>
</organism>
<evidence type="ECO:0000313" key="1">
    <source>
        <dbReference type="EMBL" id="TDH65300.1"/>
    </source>
</evidence>
<dbReference type="OrthoDB" id="103374at2759"/>
<evidence type="ECO:0000313" key="2">
    <source>
        <dbReference type="Proteomes" id="UP000294530"/>
    </source>
</evidence>
<dbReference type="KEGG" id="blac:94348708"/>
<protein>
    <submittedName>
        <fullName evidence="1">Uncharacterized protein</fullName>
    </submittedName>
</protein>
<dbReference type="Proteomes" id="UP000294530">
    <property type="component" value="Unassembled WGS sequence"/>
</dbReference>
<gene>
    <name evidence="1" type="ORF">CCR75_004952</name>
</gene>
<dbReference type="AlphaFoldDB" id="A0A976FEJ2"/>
<accession>A0A976FEJ2</accession>
<dbReference type="GeneID" id="94348708"/>
<comment type="caution">
    <text evidence="1">The sequence shown here is derived from an EMBL/GenBank/DDBJ whole genome shotgun (WGS) entry which is preliminary data.</text>
</comment>
<dbReference type="RefSeq" id="XP_067814799.1">
    <property type="nucleotide sequence ID" value="XM_067963037.1"/>
</dbReference>
<sequence>MHEEVADCNERIQLYQKMAKKGLHENFSAGDFVLWPRVDERLRGNNWAVRSDRGTRVPIYDRACDLFEVHGSRLKLFHNASMSVTAEILELIGNRDIVLRVERIQNHRYNTLTKH</sequence>
<dbReference type="EMBL" id="SHOA02000001">
    <property type="protein sequence ID" value="TDH65300.1"/>
    <property type="molecule type" value="Genomic_DNA"/>
</dbReference>
<name>A0A976FEJ2_BRELC</name>
<reference evidence="1 2" key="1">
    <citation type="journal article" date="2021" name="Genome Biol.">
        <title>AFLAP: assembly-free linkage analysis pipeline using k-mers from genome sequencing data.</title>
        <authorList>
            <person name="Fletcher K."/>
            <person name="Zhang L."/>
            <person name="Gil J."/>
            <person name="Han R."/>
            <person name="Cavanaugh K."/>
            <person name="Michelmore R."/>
        </authorList>
    </citation>
    <scope>NUCLEOTIDE SEQUENCE [LARGE SCALE GENOMIC DNA]</scope>
    <source>
        <strain evidence="1 2">SF5</strain>
    </source>
</reference>
<proteinExistence type="predicted"/>